<dbReference type="PROSITE" id="PS01096">
    <property type="entry name" value="PPIC_PPIASE_1"/>
    <property type="match status" value="1"/>
</dbReference>
<evidence type="ECO:0000259" key="8">
    <source>
        <dbReference type="PROSITE" id="PS50198"/>
    </source>
</evidence>
<dbReference type="GO" id="GO:0003755">
    <property type="term" value="F:peptidyl-prolyl cis-trans isomerase activity"/>
    <property type="evidence" value="ECO:0007669"/>
    <property type="project" value="UniProtKB-UniRule"/>
</dbReference>
<dbReference type="InterPro" id="IPR036020">
    <property type="entry name" value="WW_dom_sf"/>
</dbReference>
<gene>
    <name evidence="9" type="ORF">K437DRAFT_259963</name>
</gene>
<dbReference type="CDD" id="cd00201">
    <property type="entry name" value="WW"/>
    <property type="match status" value="1"/>
</dbReference>
<dbReference type="Pfam" id="PF00639">
    <property type="entry name" value="Rotamase"/>
    <property type="match status" value="1"/>
</dbReference>
<comment type="caution">
    <text evidence="9">The sequence shown here is derived from an EMBL/GenBank/DDBJ whole genome shotgun (WGS) entry which is preliminary data.</text>
</comment>
<dbReference type="GO" id="GO:0060261">
    <property type="term" value="P:positive regulation of transcription initiation by RNA polymerase II"/>
    <property type="evidence" value="ECO:0007669"/>
    <property type="project" value="UniProtKB-ARBA"/>
</dbReference>
<dbReference type="PANTHER" id="PTHR10657">
    <property type="entry name" value="PEPTIDYL-PROLYL CIS-TRANS ISOMERASE"/>
    <property type="match status" value="1"/>
</dbReference>
<dbReference type="GeneID" id="25265422"/>
<dbReference type="OMA" id="DEVQCLH"/>
<sequence length="179" mass="19128">MSAQWEVRFSNTRKLPYFYDSASGTSTWEAPSGLSPEQISALPGAAQYLGRDGASSNSAAAGRDSATKVRASHLLIKHAKSRRPSSHRQANITRSPEEAEQIIRDHLKTLGPNPSAEAFAKLAADHSDCSSARSGGDLGFFSRGQMQKPFEDAAFSLPVGALSDIVQTESGTHVILRTA</sequence>
<dbReference type="InterPro" id="IPR023058">
    <property type="entry name" value="PPIase_PpiC_CS"/>
</dbReference>
<feature type="compositionally biased region" description="Basic residues" evidence="6">
    <location>
        <begin position="77"/>
        <end position="86"/>
    </location>
</feature>
<dbReference type="InterPro" id="IPR051370">
    <property type="entry name" value="PPIase_Pin1"/>
</dbReference>
<dbReference type="SUPFAM" id="SSF54534">
    <property type="entry name" value="FKBP-like"/>
    <property type="match status" value="1"/>
</dbReference>
<dbReference type="PROSITE" id="PS50020">
    <property type="entry name" value="WW_DOMAIN_2"/>
    <property type="match status" value="1"/>
</dbReference>
<dbReference type="FunCoup" id="A0A066VEH1">
    <property type="interactions" value="540"/>
</dbReference>
<feature type="region of interest" description="Disordered" evidence="6">
    <location>
        <begin position="77"/>
        <end position="98"/>
    </location>
</feature>
<dbReference type="InParanoid" id="A0A066VEH1"/>
<dbReference type="FunFam" id="3.10.50.40:FF:000026">
    <property type="entry name" value="Peptidyl-prolyl cis-trans isomerase"/>
    <property type="match status" value="1"/>
</dbReference>
<dbReference type="OrthoDB" id="2530521at2759"/>
<accession>A0A066VEH1</accession>
<evidence type="ECO:0000256" key="6">
    <source>
        <dbReference type="SAM" id="MobiDB-lite"/>
    </source>
</evidence>
<dbReference type="HOGENOM" id="CLU_090028_0_1_1"/>
<protein>
    <recommendedName>
        <fullName evidence="5">Peptidyl-prolyl cis-trans isomerase</fullName>
        <ecNumber evidence="5">5.2.1.8</ecNumber>
    </recommendedName>
</protein>
<dbReference type="SMART" id="SM00456">
    <property type="entry name" value="WW"/>
    <property type="match status" value="1"/>
</dbReference>
<keyword evidence="10" id="KW-1185">Reference proteome</keyword>
<evidence type="ECO:0000256" key="1">
    <source>
        <dbReference type="ARBA" id="ARBA00000971"/>
    </source>
</evidence>
<dbReference type="GO" id="GO:0005634">
    <property type="term" value="C:nucleus"/>
    <property type="evidence" value="ECO:0007669"/>
    <property type="project" value="TreeGrafter"/>
</dbReference>
<evidence type="ECO:0000313" key="9">
    <source>
        <dbReference type="EMBL" id="KDN36975.1"/>
    </source>
</evidence>
<dbReference type="Gene3D" id="3.10.50.40">
    <property type="match status" value="1"/>
</dbReference>
<dbReference type="InterPro" id="IPR000297">
    <property type="entry name" value="PPIase_PpiC"/>
</dbReference>
<dbReference type="InterPro" id="IPR001202">
    <property type="entry name" value="WW_dom"/>
</dbReference>
<dbReference type="PROSITE" id="PS50198">
    <property type="entry name" value="PPIC_PPIASE_2"/>
    <property type="match status" value="1"/>
</dbReference>
<dbReference type="GO" id="GO:0005829">
    <property type="term" value="C:cytosol"/>
    <property type="evidence" value="ECO:0007669"/>
    <property type="project" value="TreeGrafter"/>
</dbReference>
<dbReference type="InterPro" id="IPR046357">
    <property type="entry name" value="PPIase_dom_sf"/>
</dbReference>
<dbReference type="STRING" id="1037660.A0A066VEH1"/>
<dbReference type="Gene3D" id="2.20.70.10">
    <property type="match status" value="1"/>
</dbReference>
<evidence type="ECO:0000313" key="10">
    <source>
        <dbReference type="Proteomes" id="UP000027361"/>
    </source>
</evidence>
<dbReference type="PANTHER" id="PTHR10657:SF4">
    <property type="entry name" value="PEPTIDYL-PROLYL CIS-TRANS ISOMERASE-RELATED"/>
    <property type="match status" value="1"/>
</dbReference>
<dbReference type="RefSeq" id="XP_013240215.1">
    <property type="nucleotide sequence ID" value="XM_013384761.1"/>
</dbReference>
<dbReference type="Pfam" id="PF00397">
    <property type="entry name" value="WW"/>
    <property type="match status" value="1"/>
</dbReference>
<organism evidence="9 10">
    <name type="scientific">Tilletiaria anomala (strain ATCC 24038 / CBS 436.72 / UBC 951)</name>
    <dbReference type="NCBI Taxonomy" id="1037660"/>
    <lineage>
        <taxon>Eukaryota</taxon>
        <taxon>Fungi</taxon>
        <taxon>Dikarya</taxon>
        <taxon>Basidiomycota</taxon>
        <taxon>Ustilaginomycotina</taxon>
        <taxon>Exobasidiomycetes</taxon>
        <taxon>Georgefischeriales</taxon>
        <taxon>Tilletiariaceae</taxon>
        <taxon>Tilletiaria</taxon>
    </lineage>
</organism>
<feature type="domain" description="PpiC" evidence="8">
    <location>
        <begin position="66"/>
        <end position="179"/>
    </location>
</feature>
<evidence type="ECO:0000256" key="4">
    <source>
        <dbReference type="PROSITE-ProRule" id="PRU00278"/>
    </source>
</evidence>
<dbReference type="Proteomes" id="UP000027361">
    <property type="component" value="Unassembled WGS sequence"/>
</dbReference>
<evidence type="ECO:0000259" key="7">
    <source>
        <dbReference type="PROSITE" id="PS50020"/>
    </source>
</evidence>
<comment type="catalytic activity">
    <reaction evidence="1 5">
        <text>[protein]-peptidylproline (omega=180) = [protein]-peptidylproline (omega=0)</text>
        <dbReference type="Rhea" id="RHEA:16237"/>
        <dbReference type="Rhea" id="RHEA-COMP:10747"/>
        <dbReference type="Rhea" id="RHEA-COMP:10748"/>
        <dbReference type="ChEBI" id="CHEBI:83833"/>
        <dbReference type="ChEBI" id="CHEBI:83834"/>
        <dbReference type="EC" id="5.2.1.8"/>
    </reaction>
</comment>
<evidence type="ECO:0000256" key="3">
    <source>
        <dbReference type="ARBA" id="ARBA00023235"/>
    </source>
</evidence>
<evidence type="ECO:0000256" key="5">
    <source>
        <dbReference type="RuleBase" id="RU363014"/>
    </source>
</evidence>
<keyword evidence="2 4" id="KW-0697">Rotamase</keyword>
<feature type="domain" description="WW" evidence="7">
    <location>
        <begin position="1"/>
        <end position="33"/>
    </location>
</feature>
<dbReference type="AlphaFoldDB" id="A0A066VEH1"/>
<proteinExistence type="predicted"/>
<dbReference type="EC" id="5.2.1.8" evidence="5"/>
<dbReference type="SUPFAM" id="SSF51045">
    <property type="entry name" value="WW domain"/>
    <property type="match status" value="1"/>
</dbReference>
<name>A0A066VEH1_TILAU</name>
<evidence type="ECO:0000256" key="2">
    <source>
        <dbReference type="ARBA" id="ARBA00023110"/>
    </source>
</evidence>
<dbReference type="EMBL" id="JMSN01000152">
    <property type="protein sequence ID" value="KDN36975.1"/>
    <property type="molecule type" value="Genomic_DNA"/>
</dbReference>
<reference evidence="9 10" key="1">
    <citation type="submission" date="2014-05" db="EMBL/GenBank/DDBJ databases">
        <title>Draft genome sequence of a rare smut relative, Tilletiaria anomala UBC 951.</title>
        <authorList>
            <consortium name="DOE Joint Genome Institute"/>
            <person name="Toome M."/>
            <person name="Kuo A."/>
            <person name="Henrissat B."/>
            <person name="Lipzen A."/>
            <person name="Tritt A."/>
            <person name="Yoshinaga Y."/>
            <person name="Zane M."/>
            <person name="Barry K."/>
            <person name="Grigoriev I.V."/>
            <person name="Spatafora J.W."/>
            <person name="Aimea M.C."/>
        </authorList>
    </citation>
    <scope>NUCLEOTIDE SEQUENCE [LARGE SCALE GENOMIC DNA]</scope>
    <source>
        <strain evidence="9 10">UBC 951</strain>
    </source>
</reference>
<keyword evidence="3 4" id="KW-0413">Isomerase</keyword>